<dbReference type="PROSITE" id="PS51186">
    <property type="entry name" value="GNAT"/>
    <property type="match status" value="1"/>
</dbReference>
<evidence type="ECO:0000313" key="11">
    <source>
        <dbReference type="Proteomes" id="UP001204851"/>
    </source>
</evidence>
<sequence length="446" mass="49140">MDLVFPHTFVPWFRSVAPHIHAYRGKTFVIGITGELIAAGRLNAFVQDISILHAMGVHLVLVHGFRPQVNEQLQAKGHASVFSHGMRVTDPVALDCAQEAAGQLRFEIEAAFSQGLPNTPMANSTVRVISGNFLTARPVGIVDGVDFMHSGVVRKVDATAIRRAMDIGALVMLSPFGFSPTGEAFNLSMEDVATEVAIALGADKLLFMTEIPGIRESQDDPDSPVDTEIALPDAQRLLASLPRPMQPTDPGFYLQYCVRACRGGVERSHILPFAMDGALLMEVFTHDGIGTMVVDEKLESLREASSDDVGGILKLIEPYEMDGTLVKRSRTEIERDIANYTVIEHDGVIFGCAALYPYPEARTGEMAAVTVSPQVQGQGDGDKIVKRIEQRARAMGLDSIFVLTTRTMHWFIKRGFVQVNPEWLPEARKRKYNWDRRSQVLVKKLG</sequence>
<dbReference type="NCBIfam" id="NF003641">
    <property type="entry name" value="PRK05279.1"/>
    <property type="match status" value="1"/>
</dbReference>
<dbReference type="RefSeq" id="WP_252768940.1">
    <property type="nucleotide sequence ID" value="NZ_JAMXMC010000004.1"/>
</dbReference>
<dbReference type="PANTHER" id="PTHR30602:SF12">
    <property type="entry name" value="AMINO-ACID ACETYLTRANSFERASE NAGS1, CHLOROPLASTIC-RELATED"/>
    <property type="match status" value="1"/>
</dbReference>
<comment type="catalytic activity">
    <reaction evidence="7 8">
        <text>L-glutamate + acetyl-CoA = N-acetyl-L-glutamate + CoA + H(+)</text>
        <dbReference type="Rhea" id="RHEA:24292"/>
        <dbReference type="ChEBI" id="CHEBI:15378"/>
        <dbReference type="ChEBI" id="CHEBI:29985"/>
        <dbReference type="ChEBI" id="CHEBI:44337"/>
        <dbReference type="ChEBI" id="CHEBI:57287"/>
        <dbReference type="ChEBI" id="CHEBI:57288"/>
        <dbReference type="EC" id="2.3.1.1"/>
    </reaction>
</comment>
<keyword evidence="6 8" id="KW-0012">Acyltransferase</keyword>
<accession>A0ABT1BK44</accession>
<proteinExistence type="inferred from homology"/>
<dbReference type="Gene3D" id="3.40.1160.10">
    <property type="entry name" value="Acetylglutamate kinase-like"/>
    <property type="match status" value="1"/>
</dbReference>
<comment type="similarity">
    <text evidence="2 8">Belongs to the acetyltransferase family. ArgA subfamily.</text>
</comment>
<feature type="domain" description="N-acetyltransferase" evidence="9">
    <location>
        <begin position="299"/>
        <end position="446"/>
    </location>
</feature>
<evidence type="ECO:0000256" key="6">
    <source>
        <dbReference type="ARBA" id="ARBA00023315"/>
    </source>
</evidence>
<dbReference type="CDD" id="cd04237">
    <property type="entry name" value="AAK_NAGS-ABP"/>
    <property type="match status" value="1"/>
</dbReference>
<evidence type="ECO:0000256" key="4">
    <source>
        <dbReference type="ARBA" id="ARBA00022605"/>
    </source>
</evidence>
<keyword evidence="4 8" id="KW-0028">Amino-acid biosynthesis</keyword>
<evidence type="ECO:0000256" key="7">
    <source>
        <dbReference type="ARBA" id="ARBA00048372"/>
    </source>
</evidence>
<comment type="caution">
    <text evidence="10">The sequence shown here is derived from an EMBL/GenBank/DDBJ whole genome shotgun (WGS) entry which is preliminary data.</text>
</comment>
<dbReference type="GO" id="GO:0016746">
    <property type="term" value="F:acyltransferase activity"/>
    <property type="evidence" value="ECO:0007669"/>
    <property type="project" value="UniProtKB-KW"/>
</dbReference>
<protein>
    <recommendedName>
        <fullName evidence="8">Amino-acid acetyltransferase</fullName>
        <ecNumber evidence="8">2.3.1.1</ecNumber>
    </recommendedName>
    <alternativeName>
        <fullName evidence="8">N-acetylglutamate synthase</fullName>
        <shortName evidence="8">AGS</shortName>
        <shortName evidence="8">NAGS</shortName>
    </alternativeName>
</protein>
<dbReference type="InterPro" id="IPR000182">
    <property type="entry name" value="GNAT_dom"/>
</dbReference>
<dbReference type="InterPro" id="IPR010167">
    <property type="entry name" value="NH2A_AcTrfase"/>
</dbReference>
<keyword evidence="5 8" id="KW-0808">Transferase</keyword>
<keyword evidence="11" id="KW-1185">Reference proteome</keyword>
<dbReference type="EMBL" id="JAMXMC010000004">
    <property type="protein sequence ID" value="MCO5976463.1"/>
    <property type="molecule type" value="Genomic_DNA"/>
</dbReference>
<dbReference type="Pfam" id="PF00583">
    <property type="entry name" value="Acetyltransf_1"/>
    <property type="match status" value="1"/>
</dbReference>
<dbReference type="PIRSF" id="PIRSF000423">
    <property type="entry name" value="ArgA"/>
    <property type="match status" value="1"/>
</dbReference>
<comment type="pathway">
    <text evidence="1 8">Amino-acid biosynthesis; L-arginine biosynthesis; N(2)-acetyl-L-ornithine from L-glutamate: step 1/4.</text>
</comment>
<dbReference type="SUPFAM" id="SSF53633">
    <property type="entry name" value="Carbamate kinase-like"/>
    <property type="match status" value="1"/>
</dbReference>
<evidence type="ECO:0000256" key="5">
    <source>
        <dbReference type="ARBA" id="ARBA00022679"/>
    </source>
</evidence>
<gene>
    <name evidence="8 10" type="primary">argA</name>
    <name evidence="10" type="ORF">M0L44_07010</name>
</gene>
<dbReference type="Gene3D" id="3.40.630.30">
    <property type="match status" value="1"/>
</dbReference>
<keyword evidence="8" id="KW-0963">Cytoplasm</keyword>
<keyword evidence="3 8" id="KW-0055">Arginine biosynthesis</keyword>
<evidence type="ECO:0000256" key="2">
    <source>
        <dbReference type="ARBA" id="ARBA00009145"/>
    </source>
</evidence>
<dbReference type="EC" id="2.3.1.1" evidence="8"/>
<dbReference type="SUPFAM" id="SSF55729">
    <property type="entry name" value="Acyl-CoA N-acyltransferases (Nat)"/>
    <property type="match status" value="1"/>
</dbReference>
<dbReference type="InterPro" id="IPR036393">
    <property type="entry name" value="AceGlu_kinase-like_sf"/>
</dbReference>
<dbReference type="CDD" id="cd04301">
    <property type="entry name" value="NAT_SF"/>
    <property type="match status" value="1"/>
</dbReference>
<dbReference type="Proteomes" id="UP001204851">
    <property type="component" value="Unassembled WGS sequence"/>
</dbReference>
<dbReference type="NCBIfam" id="TIGR01890">
    <property type="entry name" value="N-Ac-Glu-synth"/>
    <property type="match status" value="1"/>
</dbReference>
<comment type="subcellular location">
    <subcellularLocation>
        <location evidence="8">Cytoplasm</location>
    </subcellularLocation>
</comment>
<reference evidence="10 11" key="1">
    <citation type="submission" date="2022-06" db="EMBL/GenBank/DDBJ databases">
        <title>Ideonella sp. NS12-5 Genome sequencing and assembly.</title>
        <authorList>
            <person name="Jung Y."/>
        </authorList>
    </citation>
    <scope>NUCLEOTIDE SEQUENCE [LARGE SCALE GENOMIC DNA]</scope>
    <source>
        <strain evidence="10 11">NS12-5</strain>
    </source>
</reference>
<evidence type="ECO:0000256" key="1">
    <source>
        <dbReference type="ARBA" id="ARBA00004925"/>
    </source>
</evidence>
<name>A0ABT1BK44_9BURK</name>
<dbReference type="Pfam" id="PF00696">
    <property type="entry name" value="AA_kinase"/>
    <property type="match status" value="1"/>
</dbReference>
<organism evidence="10 11">
    <name type="scientific">Ideonella oryzae</name>
    <dbReference type="NCBI Taxonomy" id="2937441"/>
    <lineage>
        <taxon>Bacteria</taxon>
        <taxon>Pseudomonadati</taxon>
        <taxon>Pseudomonadota</taxon>
        <taxon>Betaproteobacteria</taxon>
        <taxon>Burkholderiales</taxon>
        <taxon>Sphaerotilaceae</taxon>
        <taxon>Ideonella</taxon>
    </lineage>
</organism>
<dbReference type="InterPro" id="IPR001048">
    <property type="entry name" value="Asp/Glu/Uridylate_kinase"/>
</dbReference>
<dbReference type="HAMAP" id="MF_01105">
    <property type="entry name" value="N_acetyl_glu_synth"/>
    <property type="match status" value="1"/>
</dbReference>
<dbReference type="PANTHER" id="PTHR30602">
    <property type="entry name" value="AMINO-ACID ACETYLTRANSFERASE"/>
    <property type="match status" value="1"/>
</dbReference>
<dbReference type="InterPro" id="IPR016181">
    <property type="entry name" value="Acyl_CoA_acyltransferase"/>
</dbReference>
<comment type="miscellaneous">
    <text evidence="8">In bacteria which possess the bifunctional enzyme ornithine acetyltransferase/N-acetylglutamate synthase (ArgJ), ArgA fulfills an anaplerotic role.</text>
</comment>
<evidence type="ECO:0000259" key="9">
    <source>
        <dbReference type="PROSITE" id="PS51186"/>
    </source>
</evidence>
<evidence type="ECO:0000256" key="8">
    <source>
        <dbReference type="HAMAP-Rule" id="MF_01105"/>
    </source>
</evidence>
<evidence type="ECO:0000256" key="3">
    <source>
        <dbReference type="ARBA" id="ARBA00022571"/>
    </source>
</evidence>
<evidence type="ECO:0000313" key="10">
    <source>
        <dbReference type="EMBL" id="MCO5976463.1"/>
    </source>
</evidence>
<dbReference type="InterPro" id="IPR033719">
    <property type="entry name" value="NAGS_kin"/>
</dbReference>